<evidence type="ECO:0000256" key="14">
    <source>
        <dbReference type="PIRSR" id="PIRSR602717-51"/>
    </source>
</evidence>
<evidence type="ECO:0000256" key="1">
    <source>
        <dbReference type="ARBA" id="ARBA00004123"/>
    </source>
</evidence>
<dbReference type="Gene3D" id="3.80.10.10">
    <property type="entry name" value="Ribonuclease Inhibitor"/>
    <property type="match status" value="2"/>
</dbReference>
<proteinExistence type="inferred from homology"/>
<evidence type="ECO:0000256" key="15">
    <source>
        <dbReference type="SAM" id="MobiDB-lite"/>
    </source>
</evidence>
<dbReference type="InterPro" id="IPR002937">
    <property type="entry name" value="Amino_oxidase"/>
</dbReference>
<feature type="active site" description="Proton donor/acceptor" evidence="14">
    <location>
        <position position="1684"/>
    </location>
</feature>
<dbReference type="SUPFAM" id="SSF54373">
    <property type="entry name" value="FAD-linked reductases, C-terminal domain"/>
    <property type="match status" value="1"/>
</dbReference>
<evidence type="ECO:0000256" key="2">
    <source>
        <dbReference type="ARBA" id="ARBA00010107"/>
    </source>
</evidence>
<dbReference type="Gene3D" id="3.30.60.60">
    <property type="entry name" value="N-acetyl transferase-like"/>
    <property type="match status" value="1"/>
</dbReference>
<dbReference type="Pfam" id="PF13516">
    <property type="entry name" value="LRR_6"/>
    <property type="match status" value="1"/>
</dbReference>
<feature type="region of interest" description="Disordered" evidence="15">
    <location>
        <begin position="1"/>
        <end position="21"/>
    </location>
</feature>
<evidence type="ECO:0000256" key="7">
    <source>
        <dbReference type="ARBA" id="ARBA00022833"/>
    </source>
</evidence>
<keyword evidence="6" id="KW-0863">Zinc-finger</keyword>
<feature type="domain" description="MYST-type HAT" evidence="16">
    <location>
        <begin position="1401"/>
        <end position="1762"/>
    </location>
</feature>
<dbReference type="FunFam" id="3.40.630.30:FF:000067">
    <property type="entry name" value="Histone acetyltransferase"/>
    <property type="match status" value="1"/>
</dbReference>
<feature type="region of interest" description="Disordered" evidence="15">
    <location>
        <begin position="1753"/>
        <end position="1794"/>
    </location>
</feature>
<dbReference type="InterPro" id="IPR050603">
    <property type="entry name" value="MYST_HAT"/>
</dbReference>
<accession>A0A0G4L6H4</accession>
<dbReference type="PANTHER" id="PTHR10615">
    <property type="entry name" value="HISTONE ACETYLTRANSFERASE"/>
    <property type="match status" value="1"/>
</dbReference>
<dbReference type="Gene3D" id="1.10.10.10">
    <property type="entry name" value="Winged helix-like DNA-binding domain superfamily/Winged helix DNA-binding domain"/>
    <property type="match status" value="1"/>
</dbReference>
<evidence type="ECO:0000256" key="11">
    <source>
        <dbReference type="ARBA" id="ARBA00023242"/>
    </source>
</evidence>
<dbReference type="SUPFAM" id="SSF52047">
    <property type="entry name" value="RNI-like"/>
    <property type="match status" value="1"/>
</dbReference>
<name>A0A0G4L6H4_VERLO</name>
<comment type="similarity">
    <text evidence="2">Belongs to the MYST (SAS/MOZ) family.</text>
</comment>
<dbReference type="Gene3D" id="1.10.10.1620">
    <property type="match status" value="1"/>
</dbReference>
<dbReference type="GO" id="GO:0035267">
    <property type="term" value="C:NuA4 histone acetyltransferase complex"/>
    <property type="evidence" value="ECO:0007669"/>
    <property type="project" value="TreeGrafter"/>
</dbReference>
<dbReference type="InterPro" id="IPR036188">
    <property type="entry name" value="FAD/NAD-bd_sf"/>
</dbReference>
<evidence type="ECO:0000256" key="4">
    <source>
        <dbReference type="ARBA" id="ARBA00022679"/>
    </source>
</evidence>
<sequence length="1839" mass="202952">MSPFSQYQTFPSSRGTSKRIHNDDRVDEVEFDEALILASLCRKYLNLLHAISPAFDHSYAYTPNEILELPLMKTRIDDVLHDLPRRKSNRAMLAGSIADLLFPCHAGSLSPIIRYDADRVKLHAWAVLQRRYDMIVATVRNGRGQADPGVPAPVWASRILAQGPWNKDSHPISLEGPQALPMPVQIAEADDLAPFFHHLEQGGTHELGASTTGHALDDGNGEPYYHVQGAEFQRGVVYEDGRMDLCKQVVGPDHIGDLMNSLRANEHVKHFLLGNNIIGPVGAHHIASFINALPSRMDTWYLAGNCIDAPSFKTLVDAMIKSDAITNVWLKRNPLGRSAAHDVYRLITETRNLRTLDLDQTEIGDVGFVEIFTDLAAYKDRVLPLENIYMNGTGFSEAAARALAQFLASPNCRLTSIYLSSNPIGDDGAAALASAFEVAPQISRLLLQSTGLTTRGAQIICEALTSHPGIRCLDIGQAYATHDLGQAYNYIDEGAIQAITGLLTSTPSLASLNLGHCPITPLGLGQITTAALQSSLLAYIAISILPDSNIKKLGFVPSRDSKMRDASSYTAPTKEQKALDQALQQHMEANVRSVYGEDMTYSRFMGEERRWLTNDRTDVRKIDSVYRNRDMGLARRGLMTLIKNWKEGDDTLERLLAAMSFFTIRSLVTALLLGNALALPAHESETATKSPKDICNDGKLAAGNPRAAFFRKLVGDSGYSNHSRCPSPRDGPFKVGIIGGGVAGLYAAMILDSLDIDYDIHEASGRVGGRIFTHRFDQAAWDKSTPEDPAYYDYYDVGAMRFPPMPYMDRVIGNESWSLIPYLNARVSERDQVVQKSYIFQTNNTFRRFNGVTALIQEPDSASAERYDIPLFNATFDALSASEVWSDQVQTMVDALSNDFTTGFNKLMSYDSMSVRDFLLTKGFTNSEVDWMETMNDATGHYDTYSMAQAVLEEWIFTSADINKWTLINGGMDMITKAMNLMVKNKPVLNHRVTDVKKKPDGTLKMVVNGADEYDYAHVISTAPLGALQIINMTELGLSYYQNTAIRSLNYDPAAKIGLKFKTRWWEKLATGPFQGGQSFTDLPIRRCVYPSYGIDVPGAPGAMIASYTWGQDASRLGSYLNPHNPTNQEPYQPESIKTLVEVTLRDLAELNGVTYEFLKSEFVDFHVYDWYGSAYSNGAFAIFGPGEFSSLMPWLMTPAANGHMHFGGEALSSGHAWIIGAVNSAWRTVYEILSVEGMGDKMKQFVDQWGIIDEVDMGWYDWSPEGKPQRSASMVAINHQPPLAIKEAKENVRPANGLVAPQITYQAPQPQSQPWTRTLMRPSPPTSLPPSLQPQPSVQDNKQHLAQVRDPAPYQYPTRPTNTPIPVPAITHSSPRTPSALPQHPTKQEAQKKTAMPTPRTDRNIDKVVLGDICFRTWYPSYYGKELLGDISSGHASSKPSHAQHSNGGKDGHGQHNSGEAGAKAHARRGGDAPMLDRLYVCPCCFKYSKELVSWLGHVHVCERSAGTPPGRKIYVHPRGRRTVLRAVPEVKRGPGKKANAGIRHVEEVVRDQGEWSVWEVDGEVDGLFCQNLSLFAKLFLDNKSVFFDVTGFTYFLLVYTPPAPPPTGPPDDPSQPAVDTSDEKPVRPHIVGFFSKEKMSWDNNNLACILVFPPWQRKGLGALLMGVSYEISRREGVLGGPEKPISDLGRKGYRRFWGGEIARWLLGIGGIARAFDSSEETLVDVGDCSRGTWIALDDCLATLREMGLLQDAGAGPGKKPEVSRAAAGDDGDEAMEDVGDVGEPEPVPDVPRVRLDKEAVRGWIAANGISLERVCDPHGFVEGYAMKQGSPEEEEYA</sequence>
<evidence type="ECO:0000313" key="17">
    <source>
        <dbReference type="EMBL" id="CRK17584.1"/>
    </source>
</evidence>
<dbReference type="SUPFAM" id="SSF51905">
    <property type="entry name" value="FAD/NAD(P)-binding domain"/>
    <property type="match status" value="1"/>
</dbReference>
<evidence type="ECO:0000256" key="3">
    <source>
        <dbReference type="ARBA" id="ARBA00013184"/>
    </source>
</evidence>
<dbReference type="Pfam" id="PF01853">
    <property type="entry name" value="MOZ_SAS"/>
    <property type="match status" value="1"/>
</dbReference>
<keyword evidence="12" id="KW-0012">Acyltransferase</keyword>
<evidence type="ECO:0000259" key="16">
    <source>
        <dbReference type="PROSITE" id="PS51726"/>
    </source>
</evidence>
<evidence type="ECO:0000256" key="13">
    <source>
        <dbReference type="ARBA" id="ARBA00045805"/>
    </source>
</evidence>
<dbReference type="SUPFAM" id="SSF55729">
    <property type="entry name" value="Acyl-CoA N-acyltransferases (Nat)"/>
    <property type="match status" value="1"/>
</dbReference>
<dbReference type="Proteomes" id="UP000045706">
    <property type="component" value="Unassembled WGS sequence"/>
</dbReference>
<reference evidence="18" key="1">
    <citation type="submission" date="2015-05" db="EMBL/GenBank/DDBJ databases">
        <authorList>
            <person name="Fogelqvist Johan"/>
        </authorList>
    </citation>
    <scope>NUCLEOTIDE SEQUENCE [LARGE SCALE GENOMIC DNA]</scope>
</reference>
<dbReference type="Pfam" id="PF01593">
    <property type="entry name" value="Amino_oxidase"/>
    <property type="match status" value="1"/>
</dbReference>
<feature type="region of interest" description="Disordered" evidence="15">
    <location>
        <begin position="1434"/>
        <end position="1470"/>
    </location>
</feature>
<comment type="subcellular location">
    <subcellularLocation>
        <location evidence="1">Nucleus</location>
    </subcellularLocation>
</comment>
<organism evidence="17 18">
    <name type="scientific">Verticillium longisporum</name>
    <name type="common">Verticillium dahliae var. longisporum</name>
    <dbReference type="NCBI Taxonomy" id="100787"/>
    <lineage>
        <taxon>Eukaryota</taxon>
        <taxon>Fungi</taxon>
        <taxon>Dikarya</taxon>
        <taxon>Ascomycota</taxon>
        <taxon>Pezizomycotina</taxon>
        <taxon>Sordariomycetes</taxon>
        <taxon>Hypocreomycetidae</taxon>
        <taxon>Glomerellales</taxon>
        <taxon>Plectosphaerellaceae</taxon>
        <taxon>Verticillium</taxon>
    </lineage>
</organism>
<feature type="compositionally biased region" description="Acidic residues" evidence="15">
    <location>
        <begin position="1771"/>
        <end position="1785"/>
    </location>
</feature>
<protein>
    <recommendedName>
        <fullName evidence="3">histone acetyltransferase</fullName>
        <ecNumber evidence="3">2.3.1.48</ecNumber>
    </recommendedName>
</protein>
<dbReference type="GO" id="GO:0016491">
    <property type="term" value="F:oxidoreductase activity"/>
    <property type="evidence" value="ECO:0007669"/>
    <property type="project" value="InterPro"/>
</dbReference>
<dbReference type="GO" id="GO:0006355">
    <property type="term" value="P:regulation of DNA-templated transcription"/>
    <property type="evidence" value="ECO:0007669"/>
    <property type="project" value="InterPro"/>
</dbReference>
<dbReference type="GO" id="GO:0046972">
    <property type="term" value="F:histone H4K16 acetyltransferase activity"/>
    <property type="evidence" value="ECO:0007669"/>
    <property type="project" value="TreeGrafter"/>
</dbReference>
<feature type="compositionally biased region" description="Polar residues" evidence="15">
    <location>
        <begin position="1"/>
        <end position="15"/>
    </location>
</feature>
<dbReference type="GO" id="GO:0005634">
    <property type="term" value="C:nucleus"/>
    <property type="evidence" value="ECO:0007669"/>
    <property type="project" value="UniProtKB-SubCell"/>
</dbReference>
<dbReference type="Gene3D" id="3.90.660.10">
    <property type="match status" value="1"/>
</dbReference>
<comment type="function">
    <text evidence="13">Catalytic component of the NuA4 histone acetyltransferase (HAT) complex which is involved in epigenetic transcriptional activation of selected genes principally by acetylation of nucleosomal histones H4, H3, H2B, H2A and H2A variant H2A.Z. Acetylates histone H4 to form H4K5ac, H4K8ac, H4K12ac and H4K16ac, histone H3 to form H3K14ac, and histone H2A to form H2AK4ac and H2AK7ac. The NuA4 complex is involved in the DNA damage response and is required for chromosome segregation. The NuA4 complex plays a direct role in repair of DNA double-strand breaks (DSBs) through homologous recombination. Recruitment to promoters depends on H3K4me. Also acetylates non-histone proteins. In addition to protein acetyltransferase, can use different acyl-CoA substrates, such as 2-hydroxyisobutanoyl-CoA (2-hydroxyisobutyryl-CoA) or (2E)-butenoyl-CoA (crotonyl-CoA), and is able to mediate protein 2-hydroxyisobutyrylation and crotonylation, respectively.</text>
</comment>
<evidence type="ECO:0000256" key="5">
    <source>
        <dbReference type="ARBA" id="ARBA00022723"/>
    </source>
</evidence>
<dbReference type="PANTHER" id="PTHR10615:SF219">
    <property type="entry name" value="HISTONE ACETYLTRANSFERASE KAT5"/>
    <property type="match status" value="1"/>
</dbReference>
<dbReference type="Gene3D" id="3.50.50.60">
    <property type="entry name" value="FAD/NAD(P)-binding domain"/>
    <property type="match status" value="1"/>
</dbReference>
<evidence type="ECO:0000256" key="12">
    <source>
        <dbReference type="ARBA" id="ARBA00023315"/>
    </source>
</evidence>
<dbReference type="InterPro" id="IPR016181">
    <property type="entry name" value="Acyl_CoA_acyltransferase"/>
</dbReference>
<keyword evidence="9" id="KW-0805">Transcription regulation</keyword>
<dbReference type="EC" id="2.3.1.48" evidence="3"/>
<keyword evidence="4" id="KW-0808">Transferase</keyword>
<dbReference type="InterPro" id="IPR032675">
    <property type="entry name" value="LRR_dom_sf"/>
</dbReference>
<feature type="region of interest" description="Disordered" evidence="15">
    <location>
        <begin position="1607"/>
        <end position="1626"/>
    </location>
</feature>
<evidence type="ECO:0000256" key="6">
    <source>
        <dbReference type="ARBA" id="ARBA00022771"/>
    </source>
</evidence>
<evidence type="ECO:0000256" key="9">
    <source>
        <dbReference type="ARBA" id="ARBA00023015"/>
    </source>
</evidence>
<evidence type="ECO:0000256" key="10">
    <source>
        <dbReference type="ARBA" id="ARBA00023163"/>
    </source>
</evidence>
<keyword evidence="5" id="KW-0479">Metal-binding</keyword>
<keyword evidence="7" id="KW-0862">Zinc</keyword>
<dbReference type="InterPro" id="IPR001611">
    <property type="entry name" value="Leu-rich_rpt"/>
</dbReference>
<evidence type="ECO:0000313" key="18">
    <source>
        <dbReference type="Proteomes" id="UP000045706"/>
    </source>
</evidence>
<dbReference type="PROSITE" id="PS51726">
    <property type="entry name" value="MYST_HAT"/>
    <property type="match status" value="1"/>
</dbReference>
<dbReference type="GO" id="GO:0008270">
    <property type="term" value="F:zinc ion binding"/>
    <property type="evidence" value="ECO:0007669"/>
    <property type="project" value="UniProtKB-KW"/>
</dbReference>
<keyword evidence="11" id="KW-0539">Nucleus</keyword>
<feature type="compositionally biased region" description="Polar residues" evidence="15">
    <location>
        <begin position="1435"/>
        <end position="1448"/>
    </location>
</feature>
<dbReference type="Gene3D" id="3.40.630.30">
    <property type="match status" value="1"/>
</dbReference>
<feature type="compositionally biased region" description="Pro residues" evidence="15">
    <location>
        <begin position="1323"/>
        <end position="1334"/>
    </location>
</feature>
<dbReference type="SMART" id="SM00368">
    <property type="entry name" value="LRR_RI"/>
    <property type="match status" value="6"/>
</dbReference>
<gene>
    <name evidence="17" type="ORF">BN1723_011349</name>
</gene>
<feature type="compositionally biased region" description="Polar residues" evidence="15">
    <location>
        <begin position="1304"/>
        <end position="1317"/>
    </location>
</feature>
<evidence type="ECO:0000256" key="8">
    <source>
        <dbReference type="ARBA" id="ARBA00022990"/>
    </source>
</evidence>
<keyword evidence="10" id="KW-0804">Transcription</keyword>
<feature type="region of interest" description="Disordered" evidence="15">
    <location>
        <begin position="1303"/>
        <end position="1404"/>
    </location>
</feature>
<dbReference type="InterPro" id="IPR002717">
    <property type="entry name" value="HAT_MYST-type"/>
</dbReference>
<dbReference type="EMBL" id="CVQI01008113">
    <property type="protein sequence ID" value="CRK17584.1"/>
    <property type="molecule type" value="Genomic_DNA"/>
</dbReference>
<dbReference type="InterPro" id="IPR036388">
    <property type="entry name" value="WH-like_DNA-bd_sf"/>
</dbReference>
<keyword evidence="8" id="KW-0007">Acetylation</keyword>